<evidence type="ECO:0000313" key="12">
    <source>
        <dbReference type="Proteomes" id="UP000037269"/>
    </source>
</evidence>
<dbReference type="PANTHER" id="PTHR21581:SF6">
    <property type="entry name" value="TRAFFICKING PROTEIN PARTICLE COMPLEX SUBUNIT 12"/>
    <property type="match status" value="1"/>
</dbReference>
<evidence type="ECO:0000256" key="5">
    <source>
        <dbReference type="ARBA" id="ARBA00022984"/>
    </source>
</evidence>
<dbReference type="InterPro" id="IPR001967">
    <property type="entry name" value="Peptidase_S11_N"/>
</dbReference>
<dbReference type="Gene3D" id="3.40.710.10">
    <property type="entry name" value="DD-peptidase/beta-lactamase superfamily"/>
    <property type="match status" value="1"/>
</dbReference>
<keyword evidence="3" id="KW-0378">Hydrolase</keyword>
<evidence type="ECO:0000256" key="4">
    <source>
        <dbReference type="ARBA" id="ARBA00022960"/>
    </source>
</evidence>
<evidence type="ECO:0000256" key="6">
    <source>
        <dbReference type="ARBA" id="ARBA00023316"/>
    </source>
</evidence>
<sequence>MEAVDMSQGEASSSPLLTARAACLMDAESGRILWEKNAHSPLSPASMTKMMTALLVMEQVASKKLSLREQVRVSHRASAVRGSSMRLRIGERITVRALLTGLLIASGNDAAIALAEHIAGSVPSFVKRMNVKAVRLGLVNTQFRNPHGLSVQGHHATAFDMCIIARELTRHTEVLRITSRKQAIIQRSGRSNHRLRNTNTLLGMYPGVDGLKTGYTPRAKYCLCATAPHPKLGRLIAVVMGTPTKKRRNEEAAALLAYADTFT</sequence>
<protein>
    <recommendedName>
        <fullName evidence="10">Peptidase S11 D-alanyl-D-alanine carboxypeptidase A N-terminal domain-containing protein</fullName>
    </recommendedName>
</protein>
<dbReference type="GO" id="GO:0009252">
    <property type="term" value="P:peptidoglycan biosynthetic process"/>
    <property type="evidence" value="ECO:0007669"/>
    <property type="project" value="UniProtKB-KW"/>
</dbReference>
<evidence type="ECO:0000256" key="7">
    <source>
        <dbReference type="PIRSR" id="PIRSR618044-1"/>
    </source>
</evidence>
<dbReference type="STRING" id="47500.AF333_11730"/>
<dbReference type="PATRIC" id="fig|47500.9.peg.3643"/>
<keyword evidence="5" id="KW-0573">Peptidoglycan synthesis</keyword>
<evidence type="ECO:0000256" key="3">
    <source>
        <dbReference type="ARBA" id="ARBA00022801"/>
    </source>
</evidence>
<reference evidence="11 12" key="1">
    <citation type="submission" date="2015-07" db="EMBL/GenBank/DDBJ databases">
        <title>Fjat-14205 dsm 2895.</title>
        <authorList>
            <person name="Liu B."/>
            <person name="Wang J."/>
            <person name="Zhu Y."/>
            <person name="Liu G."/>
            <person name="Chen Q."/>
            <person name="Chen Z."/>
            <person name="Lan J."/>
            <person name="Che J."/>
            <person name="Ge C."/>
            <person name="Shi H."/>
            <person name="Pan Z."/>
            <person name="Liu X."/>
        </authorList>
    </citation>
    <scope>NUCLEOTIDE SEQUENCE [LARGE SCALE GENOMIC DNA]</scope>
    <source>
        <strain evidence="11 12">DSM 2895</strain>
    </source>
</reference>
<evidence type="ECO:0000256" key="8">
    <source>
        <dbReference type="PIRSR" id="PIRSR618044-2"/>
    </source>
</evidence>
<gene>
    <name evidence="11" type="ORF">AF333_11730</name>
</gene>
<dbReference type="PRINTS" id="PR00725">
    <property type="entry name" value="DADACBPTASE1"/>
</dbReference>
<feature type="active site" evidence="7">
    <location>
        <position position="106"/>
    </location>
</feature>
<dbReference type="InterPro" id="IPR012338">
    <property type="entry name" value="Beta-lactam/transpept-like"/>
</dbReference>
<organism evidence="11 12">
    <name type="scientific">Aneurinibacillus migulanus</name>
    <name type="common">Bacillus migulanus</name>
    <dbReference type="NCBI Taxonomy" id="47500"/>
    <lineage>
        <taxon>Bacteria</taxon>
        <taxon>Bacillati</taxon>
        <taxon>Bacillota</taxon>
        <taxon>Bacilli</taxon>
        <taxon>Bacillales</taxon>
        <taxon>Paenibacillaceae</taxon>
        <taxon>Aneurinibacillus group</taxon>
        <taxon>Aneurinibacillus</taxon>
    </lineage>
</organism>
<evidence type="ECO:0000256" key="2">
    <source>
        <dbReference type="ARBA" id="ARBA00022729"/>
    </source>
</evidence>
<dbReference type="PANTHER" id="PTHR21581">
    <property type="entry name" value="D-ALANYL-D-ALANINE CARBOXYPEPTIDASE"/>
    <property type="match status" value="1"/>
</dbReference>
<dbReference type="GO" id="GO:0006508">
    <property type="term" value="P:proteolysis"/>
    <property type="evidence" value="ECO:0007669"/>
    <property type="project" value="InterPro"/>
</dbReference>
<name>A0A0M0H1W0_ANEMI</name>
<dbReference type="AlphaFoldDB" id="A0A0M0H1W0"/>
<keyword evidence="6" id="KW-0961">Cell wall biogenesis/degradation</keyword>
<dbReference type="GO" id="GO:0008360">
    <property type="term" value="P:regulation of cell shape"/>
    <property type="evidence" value="ECO:0007669"/>
    <property type="project" value="UniProtKB-KW"/>
</dbReference>
<dbReference type="GO" id="GO:0071555">
    <property type="term" value="P:cell wall organization"/>
    <property type="evidence" value="ECO:0007669"/>
    <property type="project" value="UniProtKB-KW"/>
</dbReference>
<dbReference type="InterPro" id="IPR018044">
    <property type="entry name" value="Peptidase_S11"/>
</dbReference>
<dbReference type="Pfam" id="PF00768">
    <property type="entry name" value="Peptidase_S11"/>
    <property type="match status" value="1"/>
</dbReference>
<dbReference type="GO" id="GO:0009002">
    <property type="term" value="F:serine-type D-Ala-D-Ala carboxypeptidase activity"/>
    <property type="evidence" value="ECO:0007669"/>
    <property type="project" value="InterPro"/>
</dbReference>
<feature type="active site" description="Proton acceptor" evidence="7">
    <location>
        <position position="49"/>
    </location>
</feature>
<feature type="domain" description="Peptidase S11 D-alanyl-D-alanine carboxypeptidase A N-terminal" evidence="10">
    <location>
        <begin position="11"/>
        <end position="243"/>
    </location>
</feature>
<comment type="caution">
    <text evidence="11">The sequence shown here is derived from an EMBL/GenBank/DDBJ whole genome shotgun (WGS) entry which is preliminary data.</text>
</comment>
<evidence type="ECO:0000259" key="10">
    <source>
        <dbReference type="Pfam" id="PF00768"/>
    </source>
</evidence>
<feature type="binding site" evidence="8">
    <location>
        <position position="212"/>
    </location>
    <ligand>
        <name>substrate</name>
    </ligand>
</feature>
<keyword evidence="12" id="KW-1185">Reference proteome</keyword>
<dbReference type="Proteomes" id="UP000037269">
    <property type="component" value="Unassembled WGS sequence"/>
</dbReference>
<evidence type="ECO:0000313" key="11">
    <source>
        <dbReference type="EMBL" id="KON96058.1"/>
    </source>
</evidence>
<evidence type="ECO:0000256" key="1">
    <source>
        <dbReference type="ARBA" id="ARBA00007164"/>
    </source>
</evidence>
<dbReference type="SUPFAM" id="SSF56601">
    <property type="entry name" value="beta-lactamase/transpeptidase-like"/>
    <property type="match status" value="1"/>
</dbReference>
<accession>A0A0M0H1W0</accession>
<feature type="active site" description="Acyl-ester intermediate" evidence="7">
    <location>
        <position position="46"/>
    </location>
</feature>
<keyword evidence="4" id="KW-0133">Cell shape</keyword>
<proteinExistence type="inferred from homology"/>
<evidence type="ECO:0000256" key="9">
    <source>
        <dbReference type="RuleBase" id="RU004016"/>
    </source>
</evidence>
<dbReference type="EMBL" id="LGUG01000004">
    <property type="protein sequence ID" value="KON96058.1"/>
    <property type="molecule type" value="Genomic_DNA"/>
</dbReference>
<comment type="similarity">
    <text evidence="1 9">Belongs to the peptidase S11 family.</text>
</comment>
<keyword evidence="2" id="KW-0732">Signal</keyword>